<sequence length="306" mass="34732">MIINNLKIIVLILILQACKPQKTFVTTNETSPLIKKGEHLQLVSDEFKFTEGPTADEKGNVFFTDQPNNRILKWDAITNKITVYMEPAGRSNGLYFDNTGNLLACADEKFELWKIDVNKNIEVLIDNYKDQKLNGPNDLWIDEKGGIYFTDPYYQRPYWNRTVPEITKQNVYYLTPDRDKIKLVAENLIKPNGIIGTADGKTIYVGDIGDEKIYTYRIDSDASLSNQTLFTKMKSDGMTIDNQGNIYLTNNKGVAVFNKNAVQILNIPIDQNWTSNVTFGGVNRDVLFITASTAVYTLKMNVKGIR</sequence>
<dbReference type="RefSeq" id="WP_073120881.1">
    <property type="nucleotide sequence ID" value="NZ_BMEN01000003.1"/>
</dbReference>
<comment type="cofactor">
    <cofactor evidence="2">
        <name>Zn(2+)</name>
        <dbReference type="ChEBI" id="CHEBI:29105"/>
    </cofactor>
    <text evidence="2">Binds 1 divalent metal cation per subunit.</text>
</comment>
<dbReference type="SUPFAM" id="SSF63829">
    <property type="entry name" value="Calcium-dependent phosphotriesterase"/>
    <property type="match status" value="1"/>
</dbReference>
<evidence type="ECO:0000256" key="2">
    <source>
        <dbReference type="PIRSR" id="PIRSR605511-2"/>
    </source>
</evidence>
<dbReference type="PANTHER" id="PTHR47572">
    <property type="entry name" value="LIPOPROTEIN-RELATED"/>
    <property type="match status" value="1"/>
</dbReference>
<dbReference type="PRINTS" id="PR01790">
    <property type="entry name" value="SMP30FAMILY"/>
</dbReference>
<dbReference type="Pfam" id="PF08450">
    <property type="entry name" value="SGL"/>
    <property type="match status" value="1"/>
</dbReference>
<feature type="binding site" evidence="2">
    <location>
        <position position="192"/>
    </location>
    <ligand>
        <name>a divalent metal cation</name>
        <dbReference type="ChEBI" id="CHEBI:60240"/>
    </ligand>
</feature>
<evidence type="ECO:0000313" key="5">
    <source>
        <dbReference type="Proteomes" id="UP000184109"/>
    </source>
</evidence>
<gene>
    <name evidence="4" type="ORF">SAMN05444281_1928</name>
</gene>
<organism evidence="4 5">
    <name type="scientific">Wenyingzhuangia marina</name>
    <dbReference type="NCBI Taxonomy" id="1195760"/>
    <lineage>
        <taxon>Bacteria</taxon>
        <taxon>Pseudomonadati</taxon>
        <taxon>Bacteroidota</taxon>
        <taxon>Flavobacteriia</taxon>
        <taxon>Flavobacteriales</taxon>
        <taxon>Flavobacteriaceae</taxon>
        <taxon>Wenyingzhuangia</taxon>
    </lineage>
</organism>
<dbReference type="PANTHER" id="PTHR47572:SF4">
    <property type="entry name" value="LACTONASE DRP35"/>
    <property type="match status" value="1"/>
</dbReference>
<dbReference type="EMBL" id="FQXQ01000003">
    <property type="protein sequence ID" value="SHH76506.1"/>
    <property type="molecule type" value="Genomic_DNA"/>
</dbReference>
<dbReference type="InterPro" id="IPR005511">
    <property type="entry name" value="SMP-30"/>
</dbReference>
<proteinExistence type="predicted"/>
<dbReference type="Proteomes" id="UP000184109">
    <property type="component" value="Unassembled WGS sequence"/>
</dbReference>
<keyword evidence="2" id="KW-0479">Metal-binding</keyword>
<keyword evidence="5" id="KW-1185">Reference proteome</keyword>
<dbReference type="InterPro" id="IPR051262">
    <property type="entry name" value="SMP-30/CGR1_Lactonase"/>
</dbReference>
<evidence type="ECO:0000313" key="4">
    <source>
        <dbReference type="EMBL" id="SHH76506.1"/>
    </source>
</evidence>
<protein>
    <submittedName>
        <fullName evidence="4">Gluconolactonase</fullName>
    </submittedName>
</protein>
<dbReference type="AlphaFoldDB" id="A0A1M5VMM3"/>
<dbReference type="STRING" id="1195760.SAMN05444281_1928"/>
<accession>A0A1M5VMM3</accession>
<dbReference type="GO" id="GO:0046872">
    <property type="term" value="F:metal ion binding"/>
    <property type="evidence" value="ECO:0007669"/>
    <property type="project" value="UniProtKB-KW"/>
</dbReference>
<evidence type="ECO:0000259" key="3">
    <source>
        <dbReference type="Pfam" id="PF08450"/>
    </source>
</evidence>
<feature type="binding site" evidence="2">
    <location>
        <position position="137"/>
    </location>
    <ligand>
        <name>substrate</name>
    </ligand>
</feature>
<dbReference type="Gene3D" id="2.120.10.30">
    <property type="entry name" value="TolB, C-terminal domain"/>
    <property type="match status" value="1"/>
</dbReference>
<dbReference type="OrthoDB" id="241638at2"/>
<feature type="binding site" evidence="2">
    <location>
        <position position="51"/>
    </location>
    <ligand>
        <name>a divalent metal cation</name>
        <dbReference type="ChEBI" id="CHEBI:60240"/>
    </ligand>
</feature>
<feature type="domain" description="SMP-30/Gluconolactonase/LRE-like region" evidence="3">
    <location>
        <begin position="49"/>
        <end position="292"/>
    </location>
</feature>
<evidence type="ECO:0000256" key="1">
    <source>
        <dbReference type="ARBA" id="ARBA00022801"/>
    </source>
</evidence>
<dbReference type="GO" id="GO:0016787">
    <property type="term" value="F:hydrolase activity"/>
    <property type="evidence" value="ECO:0007669"/>
    <property type="project" value="UniProtKB-KW"/>
</dbReference>
<dbReference type="InterPro" id="IPR013658">
    <property type="entry name" value="SGL"/>
</dbReference>
<dbReference type="InterPro" id="IPR011042">
    <property type="entry name" value="6-blade_b-propeller_TolB-like"/>
</dbReference>
<dbReference type="PROSITE" id="PS51257">
    <property type="entry name" value="PROKAR_LIPOPROTEIN"/>
    <property type="match status" value="1"/>
</dbReference>
<name>A0A1M5VMM3_9FLAO</name>
<reference evidence="5" key="1">
    <citation type="submission" date="2016-11" db="EMBL/GenBank/DDBJ databases">
        <authorList>
            <person name="Varghese N."/>
            <person name="Submissions S."/>
        </authorList>
    </citation>
    <scope>NUCLEOTIDE SEQUENCE [LARGE SCALE GENOMIC DNA]</scope>
    <source>
        <strain evidence="5">DSM 100572</strain>
    </source>
</reference>
<keyword evidence="2" id="KW-0862">Zinc</keyword>
<keyword evidence="1" id="KW-0378">Hydrolase</keyword>